<dbReference type="NCBIfam" id="TIGR00233">
    <property type="entry name" value="trpS"/>
    <property type="match status" value="1"/>
</dbReference>
<dbReference type="Gene3D" id="1.10.240.10">
    <property type="entry name" value="Tyrosyl-Transfer RNA Synthetase"/>
    <property type="match status" value="1"/>
</dbReference>
<dbReference type="PANTHER" id="PTHR43766">
    <property type="entry name" value="TRYPTOPHAN--TRNA LIGASE, MITOCHONDRIAL"/>
    <property type="match status" value="1"/>
</dbReference>
<dbReference type="AlphaFoldDB" id="A0A382BSK4"/>
<gene>
    <name evidence="9" type="ORF">METZ01_LOCUS169672</name>
</gene>
<dbReference type="InterPro" id="IPR014729">
    <property type="entry name" value="Rossmann-like_a/b/a_fold"/>
</dbReference>
<keyword evidence="6" id="KW-0648">Protein biosynthesis</keyword>
<evidence type="ECO:0000256" key="2">
    <source>
        <dbReference type="ARBA" id="ARBA00013161"/>
    </source>
</evidence>
<dbReference type="InterPro" id="IPR002305">
    <property type="entry name" value="aa-tRNA-synth_Ic"/>
</dbReference>
<dbReference type="GO" id="GO:0004830">
    <property type="term" value="F:tryptophan-tRNA ligase activity"/>
    <property type="evidence" value="ECO:0007669"/>
    <property type="project" value="UniProtKB-EC"/>
</dbReference>
<protein>
    <recommendedName>
        <fullName evidence="2">tryptophan--tRNA ligase</fullName>
        <ecNumber evidence="2">6.1.1.2</ecNumber>
    </recommendedName>
</protein>
<comment type="catalytic activity">
    <reaction evidence="8">
        <text>tRNA(Trp) + L-tryptophan + ATP = L-tryptophyl-tRNA(Trp) + AMP + diphosphate + H(+)</text>
        <dbReference type="Rhea" id="RHEA:24080"/>
        <dbReference type="Rhea" id="RHEA-COMP:9671"/>
        <dbReference type="Rhea" id="RHEA-COMP:9705"/>
        <dbReference type="ChEBI" id="CHEBI:15378"/>
        <dbReference type="ChEBI" id="CHEBI:30616"/>
        <dbReference type="ChEBI" id="CHEBI:33019"/>
        <dbReference type="ChEBI" id="CHEBI:57912"/>
        <dbReference type="ChEBI" id="CHEBI:78442"/>
        <dbReference type="ChEBI" id="CHEBI:78535"/>
        <dbReference type="ChEBI" id="CHEBI:456215"/>
        <dbReference type="EC" id="6.1.1.2"/>
    </reaction>
</comment>
<dbReference type="GO" id="GO:0005829">
    <property type="term" value="C:cytosol"/>
    <property type="evidence" value="ECO:0007669"/>
    <property type="project" value="TreeGrafter"/>
</dbReference>
<evidence type="ECO:0000256" key="1">
    <source>
        <dbReference type="ARBA" id="ARBA00005594"/>
    </source>
</evidence>
<proteinExistence type="inferred from homology"/>
<dbReference type="PROSITE" id="PS00178">
    <property type="entry name" value="AA_TRNA_LIGASE_I"/>
    <property type="match status" value="1"/>
</dbReference>
<dbReference type="InterPro" id="IPR050203">
    <property type="entry name" value="Trp-tRNA_synthetase"/>
</dbReference>
<organism evidence="9">
    <name type="scientific">marine metagenome</name>
    <dbReference type="NCBI Taxonomy" id="408172"/>
    <lineage>
        <taxon>unclassified sequences</taxon>
        <taxon>metagenomes</taxon>
        <taxon>ecological metagenomes</taxon>
    </lineage>
</organism>
<dbReference type="EMBL" id="UINC01031180">
    <property type="protein sequence ID" value="SVB16818.1"/>
    <property type="molecule type" value="Genomic_DNA"/>
</dbReference>
<evidence type="ECO:0000256" key="3">
    <source>
        <dbReference type="ARBA" id="ARBA00022598"/>
    </source>
</evidence>
<dbReference type="CDD" id="cd00806">
    <property type="entry name" value="TrpRS_core"/>
    <property type="match status" value="1"/>
</dbReference>
<dbReference type="Pfam" id="PF00579">
    <property type="entry name" value="tRNA-synt_1b"/>
    <property type="match status" value="1"/>
</dbReference>
<dbReference type="Gene3D" id="3.40.50.620">
    <property type="entry name" value="HUPs"/>
    <property type="match status" value="1"/>
</dbReference>
<sequence length="326" mass="37413">MKRVLSGIQPSGELHLGNYFGMMSRMIKYQNENDLFCFIVNYHALTTIQDKDRLTNNTLNAAMDFISLGLDPEKSTFWVQSDVPQVCESTWLLSNIVNLGLLDRSTSYKNKLAKGLTANLGLYSYPVLMASDILLFGGEIVPVGQDQKQHLEITRDIAFRFNKIYGDVFVIPEPDIDKSTKLIPGIDGQKMSKSYGNTIPIFGEEKFIRKKFMSIITDSTDIQNPKDTDTALFHLYSLFLNKSEKENLVNRFKTPGMRYGDVKKDLFECFWIYFEPYRKKRNYLENHKDFVVNHLKKGAKKASEVAEVYINNARKAMGLNYEIADI</sequence>
<evidence type="ECO:0000256" key="8">
    <source>
        <dbReference type="ARBA" id="ARBA00049929"/>
    </source>
</evidence>
<accession>A0A382BSK4</accession>
<dbReference type="PANTHER" id="PTHR43766:SF1">
    <property type="entry name" value="TRYPTOPHAN--TRNA LIGASE, MITOCHONDRIAL"/>
    <property type="match status" value="1"/>
</dbReference>
<keyword evidence="4" id="KW-0547">Nucleotide-binding</keyword>
<dbReference type="GO" id="GO:0005524">
    <property type="term" value="F:ATP binding"/>
    <property type="evidence" value="ECO:0007669"/>
    <property type="project" value="UniProtKB-KW"/>
</dbReference>
<keyword evidence="5" id="KW-0067">ATP-binding</keyword>
<keyword evidence="7" id="KW-0030">Aminoacyl-tRNA synthetase</keyword>
<dbReference type="InterPro" id="IPR002306">
    <property type="entry name" value="Trp-tRNA-ligase"/>
</dbReference>
<dbReference type="EC" id="6.1.1.2" evidence="2"/>
<evidence type="ECO:0000256" key="7">
    <source>
        <dbReference type="ARBA" id="ARBA00023146"/>
    </source>
</evidence>
<evidence type="ECO:0000313" key="9">
    <source>
        <dbReference type="EMBL" id="SVB16818.1"/>
    </source>
</evidence>
<evidence type="ECO:0000256" key="4">
    <source>
        <dbReference type="ARBA" id="ARBA00022741"/>
    </source>
</evidence>
<name>A0A382BSK4_9ZZZZ</name>
<keyword evidence="3" id="KW-0436">Ligase</keyword>
<dbReference type="PRINTS" id="PR01039">
    <property type="entry name" value="TRNASYNTHTRP"/>
</dbReference>
<comment type="similarity">
    <text evidence="1">Belongs to the class-I aminoacyl-tRNA synthetase family.</text>
</comment>
<dbReference type="SUPFAM" id="SSF52374">
    <property type="entry name" value="Nucleotidylyl transferase"/>
    <property type="match status" value="1"/>
</dbReference>
<dbReference type="FunFam" id="1.10.240.10:FF:000005">
    <property type="entry name" value="Tryptophan--tRNA ligase"/>
    <property type="match status" value="1"/>
</dbReference>
<dbReference type="GO" id="GO:0006436">
    <property type="term" value="P:tryptophanyl-tRNA aminoacylation"/>
    <property type="evidence" value="ECO:0007669"/>
    <property type="project" value="InterPro"/>
</dbReference>
<evidence type="ECO:0000256" key="6">
    <source>
        <dbReference type="ARBA" id="ARBA00022917"/>
    </source>
</evidence>
<reference evidence="9" key="1">
    <citation type="submission" date="2018-05" db="EMBL/GenBank/DDBJ databases">
        <authorList>
            <person name="Lanie J.A."/>
            <person name="Ng W.-L."/>
            <person name="Kazmierczak K.M."/>
            <person name="Andrzejewski T.M."/>
            <person name="Davidsen T.M."/>
            <person name="Wayne K.J."/>
            <person name="Tettelin H."/>
            <person name="Glass J.I."/>
            <person name="Rusch D."/>
            <person name="Podicherti R."/>
            <person name="Tsui H.-C.T."/>
            <person name="Winkler M.E."/>
        </authorList>
    </citation>
    <scope>NUCLEOTIDE SEQUENCE</scope>
</reference>
<dbReference type="InterPro" id="IPR001412">
    <property type="entry name" value="aa-tRNA-synth_I_CS"/>
</dbReference>
<evidence type="ECO:0000256" key="5">
    <source>
        <dbReference type="ARBA" id="ARBA00022840"/>
    </source>
</evidence>